<dbReference type="AlphaFoldDB" id="A0A815SZR3"/>
<dbReference type="EMBL" id="CAJNON010002123">
    <property type="protein sequence ID" value="CAF1500693.1"/>
    <property type="molecule type" value="Genomic_DNA"/>
</dbReference>
<name>A0A815SZR3_9BILA</name>
<gene>
    <name evidence="2" type="ORF">VCS650_LOCUS42226</name>
</gene>
<proteinExistence type="predicted"/>
<evidence type="ECO:0000313" key="3">
    <source>
        <dbReference type="Proteomes" id="UP000663891"/>
    </source>
</evidence>
<reference evidence="2" key="1">
    <citation type="submission" date="2021-02" db="EMBL/GenBank/DDBJ databases">
        <authorList>
            <person name="Nowell W R."/>
        </authorList>
    </citation>
    <scope>NUCLEOTIDE SEQUENCE</scope>
</reference>
<evidence type="ECO:0000313" key="2">
    <source>
        <dbReference type="EMBL" id="CAF1500693.1"/>
    </source>
</evidence>
<dbReference type="Proteomes" id="UP000663891">
    <property type="component" value="Unassembled WGS sequence"/>
</dbReference>
<feature type="region of interest" description="Disordered" evidence="1">
    <location>
        <begin position="1"/>
        <end position="27"/>
    </location>
</feature>
<evidence type="ECO:0000256" key="1">
    <source>
        <dbReference type="SAM" id="MobiDB-lite"/>
    </source>
</evidence>
<organism evidence="2 3">
    <name type="scientific">Adineta steineri</name>
    <dbReference type="NCBI Taxonomy" id="433720"/>
    <lineage>
        <taxon>Eukaryota</taxon>
        <taxon>Metazoa</taxon>
        <taxon>Spiralia</taxon>
        <taxon>Gnathifera</taxon>
        <taxon>Rotifera</taxon>
        <taxon>Eurotatoria</taxon>
        <taxon>Bdelloidea</taxon>
        <taxon>Adinetida</taxon>
        <taxon>Adinetidae</taxon>
        <taxon>Adineta</taxon>
    </lineage>
</organism>
<comment type="caution">
    <text evidence="2">The sequence shown here is derived from an EMBL/GenBank/DDBJ whole genome shotgun (WGS) entry which is preliminary data.</text>
</comment>
<sequence length="260" mass="29993">MATTIAARKPILTTAATTPKSPAPKEKQTHTYILMKHRRCYAVRNPPCLHALTLEYNICREHTIRHMCHTQKIFKRRNFKIKLHARSLINEIARCLKKVVNKIVNLEENRNSSDLVCLLPNNIISSILSIDDLEKKHDFNSQPSSSSSLSSMATTIAARKPILTTAATTPKSPAPKEKQTHTYILMKHRRCYAVRNPPCLHALTLEYNICREHTIRHMCHTQKIFKRRNFKIKLYARSLINEIARCLKKVVNKIVNLEEN</sequence>
<feature type="non-terminal residue" evidence="2">
    <location>
        <position position="260"/>
    </location>
</feature>
<protein>
    <submittedName>
        <fullName evidence="2">Uncharacterized protein</fullName>
    </submittedName>
</protein>
<accession>A0A815SZR3</accession>